<dbReference type="InterPro" id="IPR001296">
    <property type="entry name" value="Glyco_trans_1"/>
</dbReference>
<dbReference type="PANTHER" id="PTHR12526">
    <property type="entry name" value="GLYCOSYLTRANSFERASE"/>
    <property type="match status" value="1"/>
</dbReference>
<keyword evidence="4" id="KW-1185">Reference proteome</keyword>
<accession>A0ABZ0SMP3</accession>
<evidence type="ECO:0000313" key="4">
    <source>
        <dbReference type="Proteomes" id="UP001323798"/>
    </source>
</evidence>
<name>A0ABZ0SMP3_9MICO</name>
<keyword evidence="1 3" id="KW-0808">Transferase</keyword>
<proteinExistence type="predicted"/>
<dbReference type="EC" id="2.4.-.-" evidence="3"/>
<evidence type="ECO:0000256" key="1">
    <source>
        <dbReference type="ARBA" id="ARBA00022679"/>
    </source>
</evidence>
<dbReference type="GO" id="GO:0016757">
    <property type="term" value="F:glycosyltransferase activity"/>
    <property type="evidence" value="ECO:0007669"/>
    <property type="project" value="UniProtKB-KW"/>
</dbReference>
<dbReference type="EMBL" id="CP139368">
    <property type="protein sequence ID" value="WPR89760.1"/>
    <property type="molecule type" value="Genomic_DNA"/>
</dbReference>
<protein>
    <submittedName>
        <fullName evidence="3">Glycosyltransferase</fullName>
        <ecNumber evidence="3">2.4.-.-</ecNumber>
    </submittedName>
</protein>
<reference evidence="3 4" key="1">
    <citation type="submission" date="2023-11" db="EMBL/GenBank/DDBJ databases">
        <title>Genome sequence of Microbacterium rhizosphaerae KACC 19337.</title>
        <authorList>
            <person name="Choi H."/>
            <person name="Kim S."/>
            <person name="Kim Y."/>
            <person name="Kwon S.-W."/>
            <person name="Heo J."/>
        </authorList>
    </citation>
    <scope>NUCLEOTIDE SEQUENCE [LARGE SCALE GENOMIC DNA]</scope>
    <source>
        <strain evidence="3 4">KACC 19337</strain>
    </source>
</reference>
<gene>
    <name evidence="3" type="ORF">SM116_00280</name>
</gene>
<evidence type="ECO:0000313" key="3">
    <source>
        <dbReference type="EMBL" id="WPR89760.1"/>
    </source>
</evidence>
<dbReference type="Pfam" id="PF00534">
    <property type="entry name" value="Glycos_transf_1"/>
    <property type="match status" value="1"/>
</dbReference>
<dbReference type="SUPFAM" id="SSF53756">
    <property type="entry name" value="UDP-Glycosyltransferase/glycogen phosphorylase"/>
    <property type="match status" value="1"/>
</dbReference>
<dbReference type="RefSeq" id="WP_320942474.1">
    <property type="nucleotide sequence ID" value="NZ_CP139368.1"/>
</dbReference>
<dbReference type="Proteomes" id="UP001323798">
    <property type="component" value="Chromosome"/>
</dbReference>
<evidence type="ECO:0000259" key="2">
    <source>
        <dbReference type="Pfam" id="PF00534"/>
    </source>
</evidence>
<feature type="domain" description="Glycosyl transferase family 1" evidence="2">
    <location>
        <begin position="138"/>
        <end position="222"/>
    </location>
</feature>
<sequence>MEIYFLCLFSLLSKRRLVAYDFLRPRARWAVPVGRLLLRRVDRWLVVRSSDIGMLGSDFRVPADRCEFVPYPGTPAGGTTELGGYVYAAGIAHRDWPTLIAAARLCDVPFIISSDPQLTDVPANVDARPLVPPADGRRLAAGAQLVVVPLVDTSLPAGPTVVVDAQATGKAVIATDTGGARDYVDNGRTGWLVPPGDAPAMARVIGEVFDDEELLERVGRTAAAEMPSPRACLDIACEAAARDSSLLR</sequence>
<organism evidence="3 4">
    <name type="scientific">Microbacterium rhizosphaerae</name>
    <dbReference type="NCBI Taxonomy" id="1678237"/>
    <lineage>
        <taxon>Bacteria</taxon>
        <taxon>Bacillati</taxon>
        <taxon>Actinomycetota</taxon>
        <taxon>Actinomycetes</taxon>
        <taxon>Micrococcales</taxon>
        <taxon>Microbacteriaceae</taxon>
        <taxon>Microbacterium</taxon>
    </lineage>
</organism>
<keyword evidence="3" id="KW-0328">Glycosyltransferase</keyword>
<dbReference type="Gene3D" id="3.40.50.2000">
    <property type="entry name" value="Glycogen Phosphorylase B"/>
    <property type="match status" value="1"/>
</dbReference>